<evidence type="ECO:0000256" key="2">
    <source>
        <dbReference type="SAM" id="MobiDB-lite"/>
    </source>
</evidence>
<keyword evidence="4" id="KW-1185">Reference proteome</keyword>
<evidence type="ECO:0000313" key="3">
    <source>
        <dbReference type="EMBL" id="ORX97230.1"/>
    </source>
</evidence>
<keyword evidence="1" id="KW-0175">Coiled coil</keyword>
<feature type="compositionally biased region" description="Basic and acidic residues" evidence="2">
    <location>
        <begin position="108"/>
        <end position="136"/>
    </location>
</feature>
<sequence length="148" mass="16631">MSKTHYVHDAKVLQTRAFDKSETWLPEPQRANIDLDTYCPVLLSNEIEKERKDIQETVEALEKVVKGQNSRTEKREHLIKDLEDARVLLRAADLMLFGSESQKSKAKAATEKADIEKATLEKDTSAKDTAAKDTGEKSPSSDVEPEDS</sequence>
<dbReference type="EMBL" id="MCFA01000238">
    <property type="protein sequence ID" value="ORX97230.1"/>
    <property type="molecule type" value="Genomic_DNA"/>
</dbReference>
<feature type="region of interest" description="Disordered" evidence="2">
    <location>
        <begin position="100"/>
        <end position="148"/>
    </location>
</feature>
<feature type="coiled-coil region" evidence="1">
    <location>
        <begin position="44"/>
        <end position="71"/>
    </location>
</feature>
<protein>
    <submittedName>
        <fullName evidence="3">Uncharacterized protein</fullName>
    </submittedName>
</protein>
<evidence type="ECO:0000256" key="1">
    <source>
        <dbReference type="SAM" id="Coils"/>
    </source>
</evidence>
<organism evidence="3 4">
    <name type="scientific">Clohesyomyces aquaticus</name>
    <dbReference type="NCBI Taxonomy" id="1231657"/>
    <lineage>
        <taxon>Eukaryota</taxon>
        <taxon>Fungi</taxon>
        <taxon>Dikarya</taxon>
        <taxon>Ascomycota</taxon>
        <taxon>Pezizomycotina</taxon>
        <taxon>Dothideomycetes</taxon>
        <taxon>Pleosporomycetidae</taxon>
        <taxon>Pleosporales</taxon>
        <taxon>Lindgomycetaceae</taxon>
        <taxon>Clohesyomyces</taxon>
    </lineage>
</organism>
<comment type="caution">
    <text evidence="3">The sequence shown here is derived from an EMBL/GenBank/DDBJ whole genome shotgun (WGS) entry which is preliminary data.</text>
</comment>
<evidence type="ECO:0000313" key="4">
    <source>
        <dbReference type="Proteomes" id="UP000193144"/>
    </source>
</evidence>
<proteinExistence type="predicted"/>
<dbReference type="Proteomes" id="UP000193144">
    <property type="component" value="Unassembled WGS sequence"/>
</dbReference>
<reference evidence="3 4" key="1">
    <citation type="submission" date="2016-07" db="EMBL/GenBank/DDBJ databases">
        <title>Pervasive Adenine N6-methylation of Active Genes in Fungi.</title>
        <authorList>
            <consortium name="DOE Joint Genome Institute"/>
            <person name="Mondo S.J."/>
            <person name="Dannebaum R.O."/>
            <person name="Kuo R.C."/>
            <person name="Labutti K."/>
            <person name="Haridas S."/>
            <person name="Kuo A."/>
            <person name="Salamov A."/>
            <person name="Ahrendt S.R."/>
            <person name="Lipzen A."/>
            <person name="Sullivan W."/>
            <person name="Andreopoulos W.B."/>
            <person name="Clum A."/>
            <person name="Lindquist E."/>
            <person name="Daum C."/>
            <person name="Ramamoorthy G.K."/>
            <person name="Gryganskyi A."/>
            <person name="Culley D."/>
            <person name="Magnuson J.K."/>
            <person name="James T.Y."/>
            <person name="O'Malley M.A."/>
            <person name="Stajich J.E."/>
            <person name="Spatafora J.W."/>
            <person name="Visel A."/>
            <person name="Grigoriev I.V."/>
        </authorList>
    </citation>
    <scope>NUCLEOTIDE SEQUENCE [LARGE SCALE GENOMIC DNA]</scope>
    <source>
        <strain evidence="3 4">CBS 115471</strain>
    </source>
</reference>
<name>A0A1Y1YGQ9_9PLEO</name>
<gene>
    <name evidence="3" type="ORF">BCR34DRAFT_593566</name>
</gene>
<dbReference type="OrthoDB" id="3776879at2759"/>
<dbReference type="AlphaFoldDB" id="A0A1Y1YGQ9"/>
<accession>A0A1Y1YGQ9</accession>